<keyword evidence="2" id="KW-0812">Transmembrane</keyword>
<evidence type="ECO:0000256" key="2">
    <source>
        <dbReference type="SAM" id="Phobius"/>
    </source>
</evidence>
<feature type="transmembrane region" description="Helical" evidence="2">
    <location>
        <begin position="12"/>
        <end position="35"/>
    </location>
</feature>
<feature type="region of interest" description="Disordered" evidence="1">
    <location>
        <begin position="427"/>
        <end position="458"/>
    </location>
</feature>
<dbReference type="Proteomes" id="UP001238805">
    <property type="component" value="Chromosome"/>
</dbReference>
<reference evidence="4 5" key="1">
    <citation type="submission" date="2023-05" db="EMBL/GenBank/DDBJ databases">
        <title>Corynebacterium suedekumii sp. nov. and Corynebacterium breve sp. nov. isolated from raw cow's milk.</title>
        <authorList>
            <person name="Baer M.K."/>
            <person name="Mehl L."/>
            <person name="Hellmuth R."/>
            <person name="Marke G."/>
            <person name="Lipski A."/>
        </authorList>
    </citation>
    <scope>NUCLEOTIDE SEQUENCE [LARGE SCALE GENOMIC DNA]</scope>
    <source>
        <strain evidence="4 5">LM112</strain>
    </source>
</reference>
<dbReference type="InterPro" id="IPR036465">
    <property type="entry name" value="vWFA_dom_sf"/>
</dbReference>
<dbReference type="InterPro" id="IPR002035">
    <property type="entry name" value="VWF_A"/>
</dbReference>
<organism evidence="4 5">
    <name type="scientific">Corynebacterium suedekumii</name>
    <dbReference type="NCBI Taxonomy" id="3049801"/>
    <lineage>
        <taxon>Bacteria</taxon>
        <taxon>Bacillati</taxon>
        <taxon>Actinomycetota</taxon>
        <taxon>Actinomycetes</taxon>
        <taxon>Mycobacteriales</taxon>
        <taxon>Corynebacteriaceae</taxon>
        <taxon>Corynebacterium</taxon>
    </lineage>
</organism>
<evidence type="ECO:0000259" key="3">
    <source>
        <dbReference type="PROSITE" id="PS50234"/>
    </source>
</evidence>
<dbReference type="Gene3D" id="3.40.50.410">
    <property type="entry name" value="von Willebrand factor, type A domain"/>
    <property type="match status" value="1"/>
</dbReference>
<feature type="region of interest" description="Disordered" evidence="1">
    <location>
        <begin position="254"/>
        <end position="273"/>
    </location>
</feature>
<dbReference type="RefSeq" id="WP_284874293.1">
    <property type="nucleotide sequence ID" value="NZ_CP126970.1"/>
</dbReference>
<evidence type="ECO:0000313" key="5">
    <source>
        <dbReference type="Proteomes" id="UP001238805"/>
    </source>
</evidence>
<evidence type="ECO:0000256" key="1">
    <source>
        <dbReference type="SAM" id="MobiDB-lite"/>
    </source>
</evidence>
<keyword evidence="2" id="KW-1133">Transmembrane helix</keyword>
<keyword evidence="2" id="KW-0472">Membrane</keyword>
<proteinExistence type="predicted"/>
<dbReference type="PROSITE" id="PS50234">
    <property type="entry name" value="VWFA"/>
    <property type="match status" value="1"/>
</dbReference>
<protein>
    <recommendedName>
        <fullName evidence="3">VWFA domain-containing protein</fullName>
    </recommendedName>
</protein>
<evidence type="ECO:0000313" key="4">
    <source>
        <dbReference type="EMBL" id="WIM69699.1"/>
    </source>
</evidence>
<dbReference type="SUPFAM" id="SSF53300">
    <property type="entry name" value="vWA-like"/>
    <property type="match status" value="1"/>
</dbReference>
<dbReference type="EMBL" id="CP126970">
    <property type="protein sequence ID" value="WIM69699.1"/>
    <property type="molecule type" value="Genomic_DNA"/>
</dbReference>
<keyword evidence="5" id="KW-1185">Reference proteome</keyword>
<sequence>MGRHSSGKQNYSVSGGVILATVAVLALIAVLIWWFGLRSEAEQQDADAAGECIQGDLALPVAETIDGVAEPMIGQWNESDPIVRDHCVTAELVSSPAEAAVVIGPDSPTTDDALGDRTVSSSPAVEVLEAGLVNGSDDTAAGDVTYPVASDPDVAVAVATALAGDAAPDLLSRDRSHSFDLDSDSPQAARQALAASSDDFTPVDNAEVVLHAHILNPAGEITEEQTRAAAEFAEAFDATAEIPDTVPERSAAWAAVDGDSGSEDPAPQGSTEPVDTLLLFDTSDNTNADFGDGTIHTVGADALAALATALGDEGQQVALWNYSSPLNPGVTNGWRRNISFTDAAESAAAVQRFGTGGVPQSRSALVAATAAAAEQARATGEPARVLLLTTGTAQDMDDAAFTSALDQAVGDAEVEISVVHVGDGQPDSVLADRADDSETVTDAADLESTLRSVAGLED</sequence>
<feature type="domain" description="VWFA" evidence="3">
    <location>
        <begin position="275"/>
        <end position="458"/>
    </location>
</feature>
<gene>
    <name evidence="4" type="ORF">QP029_10770</name>
</gene>
<accession>A0ABY8VJ66</accession>
<name>A0ABY8VJ66_9CORY</name>